<keyword evidence="8" id="KW-1185">Reference proteome</keyword>
<feature type="transmembrane region" description="Helical" evidence="4">
    <location>
        <begin position="192"/>
        <end position="214"/>
    </location>
</feature>
<evidence type="ECO:0000259" key="6">
    <source>
        <dbReference type="PROSITE" id="PS50885"/>
    </source>
</evidence>
<name>A0A840FEC1_9SPHN</name>
<protein>
    <submittedName>
        <fullName evidence="7">Methyl-accepting chemotaxis protein</fullName>
    </submittedName>
</protein>
<dbReference type="SMART" id="SM00304">
    <property type="entry name" value="HAMP"/>
    <property type="match status" value="1"/>
</dbReference>
<organism evidence="7 8">
    <name type="scientific">Sphingomonas jinjuensis</name>
    <dbReference type="NCBI Taxonomy" id="535907"/>
    <lineage>
        <taxon>Bacteria</taxon>
        <taxon>Pseudomonadati</taxon>
        <taxon>Pseudomonadota</taxon>
        <taxon>Alphaproteobacteria</taxon>
        <taxon>Sphingomonadales</taxon>
        <taxon>Sphingomonadaceae</taxon>
        <taxon>Sphingomonas</taxon>
    </lineage>
</organism>
<dbReference type="PANTHER" id="PTHR32089">
    <property type="entry name" value="METHYL-ACCEPTING CHEMOTAXIS PROTEIN MCPB"/>
    <property type="match status" value="1"/>
</dbReference>
<evidence type="ECO:0000256" key="4">
    <source>
        <dbReference type="SAM" id="Phobius"/>
    </source>
</evidence>
<dbReference type="InterPro" id="IPR004089">
    <property type="entry name" value="MCPsignal_dom"/>
</dbReference>
<dbReference type="EMBL" id="JACIEV010000009">
    <property type="protein sequence ID" value="MBB4155022.1"/>
    <property type="molecule type" value="Genomic_DNA"/>
</dbReference>
<gene>
    <name evidence="7" type="ORF">GGQ80_002939</name>
</gene>
<dbReference type="PROSITE" id="PS50885">
    <property type="entry name" value="HAMP"/>
    <property type="match status" value="1"/>
</dbReference>
<evidence type="ECO:0000256" key="2">
    <source>
        <dbReference type="ARBA" id="ARBA00029447"/>
    </source>
</evidence>
<dbReference type="Pfam" id="PF00672">
    <property type="entry name" value="HAMP"/>
    <property type="match status" value="1"/>
</dbReference>
<reference evidence="7 8" key="1">
    <citation type="submission" date="2020-08" db="EMBL/GenBank/DDBJ databases">
        <title>Genomic Encyclopedia of Type Strains, Phase IV (KMG-IV): sequencing the most valuable type-strain genomes for metagenomic binning, comparative biology and taxonomic classification.</title>
        <authorList>
            <person name="Goeker M."/>
        </authorList>
    </citation>
    <scope>NUCLEOTIDE SEQUENCE [LARGE SCALE GENOMIC DNA]</scope>
    <source>
        <strain evidence="7 8">YC6723</strain>
    </source>
</reference>
<evidence type="ECO:0000313" key="7">
    <source>
        <dbReference type="EMBL" id="MBB4155022.1"/>
    </source>
</evidence>
<dbReference type="Proteomes" id="UP000529795">
    <property type="component" value="Unassembled WGS sequence"/>
</dbReference>
<dbReference type="PROSITE" id="PS50111">
    <property type="entry name" value="CHEMOTAXIS_TRANSDUC_2"/>
    <property type="match status" value="1"/>
</dbReference>
<evidence type="ECO:0000313" key="8">
    <source>
        <dbReference type="Proteomes" id="UP000529795"/>
    </source>
</evidence>
<dbReference type="InterPro" id="IPR003660">
    <property type="entry name" value="HAMP_dom"/>
</dbReference>
<comment type="caution">
    <text evidence="7">The sequence shown here is derived from an EMBL/GenBank/DDBJ whole genome shotgun (WGS) entry which is preliminary data.</text>
</comment>
<dbReference type="Gene3D" id="1.10.287.950">
    <property type="entry name" value="Methyl-accepting chemotaxis protein"/>
    <property type="match status" value="1"/>
</dbReference>
<evidence type="ECO:0000256" key="3">
    <source>
        <dbReference type="PROSITE-ProRule" id="PRU00284"/>
    </source>
</evidence>
<dbReference type="PANTHER" id="PTHR32089:SF112">
    <property type="entry name" value="LYSOZYME-LIKE PROTEIN-RELATED"/>
    <property type="match status" value="1"/>
</dbReference>
<accession>A0A840FEC1</accession>
<proteinExistence type="inferred from homology"/>
<keyword evidence="1 3" id="KW-0807">Transducer</keyword>
<dbReference type="Gene3D" id="1.10.8.500">
    <property type="entry name" value="HAMP domain in histidine kinase"/>
    <property type="match status" value="1"/>
</dbReference>
<dbReference type="GO" id="GO:0007165">
    <property type="term" value="P:signal transduction"/>
    <property type="evidence" value="ECO:0007669"/>
    <property type="project" value="UniProtKB-KW"/>
</dbReference>
<dbReference type="SUPFAM" id="SSF58104">
    <property type="entry name" value="Methyl-accepting chemotaxis protein (MCP) signaling domain"/>
    <property type="match status" value="1"/>
</dbReference>
<keyword evidence="4" id="KW-1133">Transmembrane helix</keyword>
<keyword evidence="4" id="KW-0472">Membrane</keyword>
<dbReference type="GO" id="GO:0016020">
    <property type="term" value="C:membrane"/>
    <property type="evidence" value="ECO:0007669"/>
    <property type="project" value="InterPro"/>
</dbReference>
<feature type="domain" description="Methyl-accepting transducer" evidence="5">
    <location>
        <begin position="320"/>
        <end position="556"/>
    </location>
</feature>
<dbReference type="Pfam" id="PF00015">
    <property type="entry name" value="MCPsignal"/>
    <property type="match status" value="1"/>
</dbReference>
<evidence type="ECO:0000256" key="1">
    <source>
        <dbReference type="ARBA" id="ARBA00023224"/>
    </source>
</evidence>
<feature type="domain" description="HAMP" evidence="6">
    <location>
        <begin position="216"/>
        <end position="269"/>
    </location>
</feature>
<keyword evidence="4" id="KW-0812">Transmembrane</keyword>
<comment type="similarity">
    <text evidence="2">Belongs to the methyl-accepting chemotaxis (MCP) protein family.</text>
</comment>
<sequence>MVSAPFTMASRSITMRLMTPVVLMLLLAVFMEIVSISTRERIVSAYDAIERSRTLQLDLMELRSLSRSLQRDALNLAIEPEASERRIIRDKFVHRLSDMRARLAALERSPGFDRGADDRRYLAGQHKVVERLAAVVAASERGNRQRALAMFRADVRPVERAASTAADTLIAGQERAVDALRAEADSIERRELAVGIGAALLLLASSIAATQMIIRRSVVSPLLDIEEAMTRLAAGDAAGITPHAGREDEIGAMARAIEVFRTAAIERQALETERSAMIARQMRAQLDEERRLRQQDEAEAARSRQLGDSAAALEARAGVAVDRLRVSSRNLLDAAAAMKTRAIAARTNLVDVGDAVSRAATGATDIAAATDQFMTVLGTAGDRTRSCADLSAAAAGQTAELAERMRRVQDDAARVGTVIDIIGGIAKQTSMLALNAGIEAARAGPAGHSFAVVAQEVKALAAQTARSTGEIADQIGAMQRASVQAGHSLDEMGATIAAVARYAQDLADAISEQATQGRIISHNVSSAANDLDLIATRIDSVAVIAADNGHQAEALDDDAKAIDADAGTIDGALTAFFAGLHATRGDARPSGPTYVERSVG</sequence>
<dbReference type="AlphaFoldDB" id="A0A840FEC1"/>
<evidence type="ECO:0000259" key="5">
    <source>
        <dbReference type="PROSITE" id="PS50111"/>
    </source>
</evidence>
<dbReference type="SMART" id="SM00283">
    <property type="entry name" value="MA"/>
    <property type="match status" value="1"/>
</dbReference>